<dbReference type="Proteomes" id="UP000032685">
    <property type="component" value="Segment"/>
</dbReference>
<dbReference type="Pfam" id="PF25670">
    <property type="entry name" value="Phage_tail_C_2"/>
    <property type="match status" value="1"/>
</dbReference>
<evidence type="ECO:0000259" key="1">
    <source>
        <dbReference type="Pfam" id="PF25670"/>
    </source>
</evidence>
<dbReference type="OrthoDB" id="608at10239"/>
<feature type="domain" description="Phage tail protein C-terminal" evidence="1">
    <location>
        <begin position="718"/>
        <end position="851"/>
    </location>
</feature>
<reference evidence="2 3" key="1">
    <citation type="submission" date="2014-12" db="EMBL/GenBank/DDBJ databases">
        <title>Completed Genome sequence of Escherichia coli Bacteriophage P172-1.</title>
        <authorList>
            <person name="Xu J."/>
            <person name="Chen M."/>
            <person name="Zhang W."/>
        </authorList>
    </citation>
    <scope>NUCLEOTIDE SEQUENCE [LARGE SCALE GENOMIC DNA]</scope>
</reference>
<gene>
    <name evidence="2" type="ORF">1721_31</name>
</gene>
<accession>A0A0D5BI07</accession>
<evidence type="ECO:0000313" key="3">
    <source>
        <dbReference type="Proteomes" id="UP000032685"/>
    </source>
</evidence>
<dbReference type="EMBL" id="KP308307">
    <property type="protein sequence ID" value="AJW61395.1"/>
    <property type="molecule type" value="Genomic_DNA"/>
</dbReference>
<dbReference type="InterPro" id="IPR058008">
    <property type="entry name" value="Gp26_C"/>
</dbReference>
<name>A0A0D5BI07_9CAUD</name>
<evidence type="ECO:0000313" key="2">
    <source>
        <dbReference type="EMBL" id="AJW61395.1"/>
    </source>
</evidence>
<protein>
    <submittedName>
        <fullName evidence="2">Tail fibers protein</fullName>
    </submittedName>
</protein>
<dbReference type="RefSeq" id="YP_009208178.1">
    <property type="nucleotide sequence ID" value="NC_028903.1"/>
</dbReference>
<proteinExistence type="predicted"/>
<organism evidence="2 3">
    <name type="scientific">Escherichia phage 172-1</name>
    <dbReference type="NCBI Taxonomy" id="1598146"/>
    <lineage>
        <taxon>Viruses</taxon>
        <taxon>Duplodnaviria</taxon>
        <taxon>Heunggongvirae</taxon>
        <taxon>Uroviricota</taxon>
        <taxon>Caudoviricetes</taxon>
        <taxon>Mktvariviridae</taxon>
        <taxon>Gordonclarkvirinae</taxon>
        <taxon>Kuravirus</taxon>
        <taxon>Kuravirus kv1721</taxon>
    </lineage>
</organism>
<dbReference type="KEGG" id="vg:26634360"/>
<keyword evidence="3" id="KW-1185">Reference proteome</keyword>
<sequence length="852" mass="90052">MIVYNNQAPDAVNNVGQFGATEGSIGAYKQAAEYAADSKYWALLAESKFGTIDDLIAEVERLYQQGVLMKQDIEDLKQDFKDQDARLMTLIAQTNAAVSDANNAVALINQKLIEVQNQLDVLLGMSVDVTTLPPGTPATGSFNPNTGVISLGIPEGEPGKDGSVKDLDTAPTGVPELGDLGFYVDKDDNTVHKTTLDNIANLIPSVRSVSINGGPALDGEVALTLNKETVGLGNVLNVAQYSRQEINDKFDKTTKTYQSKAEADADAQYRQVGEKVLVWEATKYEFYTVAANKTLTPVKTEGRILTVNSRSPDSSGNIDITIPTGNPSLYLGEMVMFPYDPSKNISYPGVLPADGRLVSKESALDLGPSLVSGQLPVVSETEWQAGSKQYFSWGKLADGITDADSTNFINIRLPDWTGGEAIRAPDSDKDSQYNGSVQAQKPYVVTVNNQAPDEITGNVTLSRSILGAASSGANSDITSLTGLTTALSIAQGGTGGKTPSEARANLNLERFQQDNSQTLIYSPDYARRVYVDNTGGSWGCQNVTDGGFIALGIPQGGTGAKDAAGARSNLGLGSVSTLNNIPVANGGTGATTAAGARSNLGLGSVSTLDNVPIANGGTGAADAAGARFNIGALSSTPANTGVGGTGNRVQHASGNGLFTLDMFNCYWYMQPEDTNFWVAHSVSYAGSGGEASGYGRITYAIKIADGTTKYVHCLTNKNTITDVSGFIKAASPVVNIYANGRYETNDESEGVNVIRQGVGEYLITGCLGLNADAKWGGIDGGFEIPIDRNKQPRVWLDYEVKEDGSILVKTYHRTHSTSPVFARNELEGFSDGDPIDIPADAFVSVRVEMPSN</sequence>
<dbReference type="GeneID" id="26634360"/>